<sequence length="221" mass="23751">MSHPMMWVFAVLIVLAMGGVALLAAGRGEPMAPAYDDRPDALVPADRPVRADDLRRVRFSLAVRGYRMTEVDALLTRLAAEMERTAAPASVPAPATLVRLVAEKWAAEHPAGADILDFSAESVDQVESSLDQWSRQPERGLAVDESDVWAAGAYLGEVLVRAVPGACWSQQVAYDGVPVVEMPSGRLANPLGRAMERFDGDEADSVIAFVRAALAAEQRVV</sequence>
<keyword evidence="2" id="KW-1185">Reference proteome</keyword>
<comment type="caution">
    <text evidence="1">The sequence shown here is derived from an EMBL/GenBank/DDBJ whole genome shotgun (WGS) entry which is preliminary data.</text>
</comment>
<protein>
    <recommendedName>
        <fullName evidence="3">DivIVA domain-containing protein</fullName>
    </recommendedName>
</protein>
<gene>
    <name evidence="1" type="ORF">GCM10009788_25410</name>
</gene>
<dbReference type="Gene3D" id="6.10.250.660">
    <property type="match status" value="1"/>
</dbReference>
<evidence type="ECO:0000313" key="2">
    <source>
        <dbReference type="Proteomes" id="UP001500842"/>
    </source>
</evidence>
<dbReference type="RefSeq" id="WP_219996292.1">
    <property type="nucleotide sequence ID" value="NZ_BAAAOR010000022.1"/>
</dbReference>
<dbReference type="Pfam" id="PF19794">
    <property type="entry name" value="DUF6278"/>
    <property type="match status" value="1"/>
</dbReference>
<reference evidence="1 2" key="1">
    <citation type="journal article" date="2019" name="Int. J. Syst. Evol. Microbiol.">
        <title>The Global Catalogue of Microorganisms (GCM) 10K type strain sequencing project: providing services to taxonomists for standard genome sequencing and annotation.</title>
        <authorList>
            <consortium name="The Broad Institute Genomics Platform"/>
            <consortium name="The Broad Institute Genome Sequencing Center for Infectious Disease"/>
            <person name="Wu L."/>
            <person name="Ma J."/>
        </authorList>
    </citation>
    <scope>NUCLEOTIDE SEQUENCE [LARGE SCALE GENOMIC DNA]</scope>
    <source>
        <strain evidence="1 2">JCM 14942</strain>
    </source>
</reference>
<proteinExistence type="predicted"/>
<accession>A0ABN2AJE3</accession>
<dbReference type="InterPro" id="IPR019933">
    <property type="entry name" value="DivIVA_domain"/>
</dbReference>
<evidence type="ECO:0000313" key="1">
    <source>
        <dbReference type="EMBL" id="GAA1520425.1"/>
    </source>
</evidence>
<name>A0ABN2AJE3_9ACTN</name>
<organism evidence="1 2">
    <name type="scientific">Nocardioides humi</name>
    <dbReference type="NCBI Taxonomy" id="449461"/>
    <lineage>
        <taxon>Bacteria</taxon>
        <taxon>Bacillati</taxon>
        <taxon>Actinomycetota</taxon>
        <taxon>Actinomycetes</taxon>
        <taxon>Propionibacteriales</taxon>
        <taxon>Nocardioidaceae</taxon>
        <taxon>Nocardioides</taxon>
    </lineage>
</organism>
<dbReference type="InterPro" id="IPR046245">
    <property type="entry name" value="DUF6278"/>
</dbReference>
<dbReference type="NCBIfam" id="TIGR03544">
    <property type="entry name" value="DivI1A_domain"/>
    <property type="match status" value="1"/>
</dbReference>
<dbReference type="EMBL" id="BAAAOR010000022">
    <property type="protein sequence ID" value="GAA1520425.1"/>
    <property type="molecule type" value="Genomic_DNA"/>
</dbReference>
<evidence type="ECO:0008006" key="3">
    <source>
        <dbReference type="Google" id="ProtNLM"/>
    </source>
</evidence>
<dbReference type="Proteomes" id="UP001500842">
    <property type="component" value="Unassembled WGS sequence"/>
</dbReference>